<dbReference type="AlphaFoldDB" id="A0A6M3XBE5"/>
<name>A0A6M3XBE5_9ZZZZ</name>
<evidence type="ECO:0000313" key="1">
    <source>
        <dbReference type="EMBL" id="QJH95122.1"/>
    </source>
</evidence>
<reference evidence="1" key="1">
    <citation type="submission" date="2020-03" db="EMBL/GenBank/DDBJ databases">
        <title>The deep terrestrial virosphere.</title>
        <authorList>
            <person name="Holmfeldt K."/>
            <person name="Nilsson E."/>
            <person name="Simone D."/>
            <person name="Lopez-Fernandez M."/>
            <person name="Wu X."/>
            <person name="de Brujin I."/>
            <person name="Lundin D."/>
            <person name="Andersson A."/>
            <person name="Bertilsson S."/>
            <person name="Dopson M."/>
        </authorList>
    </citation>
    <scope>NUCLEOTIDE SEQUENCE</scope>
    <source>
        <strain evidence="1">TM448B00346</strain>
    </source>
</reference>
<dbReference type="EMBL" id="MT144613">
    <property type="protein sequence ID" value="QJH95122.1"/>
    <property type="molecule type" value="Genomic_DNA"/>
</dbReference>
<dbReference type="InterPro" id="IPR045565">
    <property type="entry name" value="Phage_capsid_2"/>
</dbReference>
<organism evidence="1">
    <name type="scientific">viral metagenome</name>
    <dbReference type="NCBI Taxonomy" id="1070528"/>
    <lineage>
        <taxon>unclassified sequences</taxon>
        <taxon>metagenomes</taxon>
        <taxon>organismal metagenomes</taxon>
    </lineage>
</organism>
<sequence>MATVTVTSALDFVPEIWSLEVLDSYENTHVYPSLFDQGYTELKDIGYGDIINVPDIPSMSAGTVTQGSAVTFTQPSHSTVQITVSTWKAAAFEFPNLVRVQAMPSLRKGYTEKLGLALKEAIDDDCAGLMDDFSNTVGTDAVTLTDANVRRIRQYADDNNWPTEGRVLVVSPAQLMDFYDVEKFTNSLYRGTSLAAEKSRGYIGPLYGFDVHESSNLDATSSGHDMGAFHKRACALVISDGPRLEQWRNVTKLQDEVIVHATWGVKQMRNADGGVYVLGL</sequence>
<dbReference type="Pfam" id="PF19821">
    <property type="entry name" value="Phage_capsid_2"/>
    <property type="match status" value="1"/>
</dbReference>
<accession>A0A6M3XBE5</accession>
<protein>
    <submittedName>
        <fullName evidence="1">Putative capsid protein</fullName>
    </submittedName>
</protein>
<proteinExistence type="predicted"/>
<gene>
    <name evidence="1" type="ORF">TM448B00346_0020</name>
</gene>